<proteinExistence type="predicted"/>
<feature type="transmembrane region" description="Helical" evidence="1">
    <location>
        <begin position="173"/>
        <end position="194"/>
    </location>
</feature>
<keyword evidence="1" id="KW-0472">Membrane</keyword>
<accession>A0ABP5Z721</accession>
<feature type="transmembrane region" description="Helical" evidence="1">
    <location>
        <begin position="140"/>
        <end position="161"/>
    </location>
</feature>
<feature type="transmembrane region" description="Helical" evidence="1">
    <location>
        <begin position="12"/>
        <end position="31"/>
    </location>
</feature>
<organism evidence="2 3">
    <name type="scientific">Terrabacter carboxydivorans</name>
    <dbReference type="NCBI Taxonomy" id="619730"/>
    <lineage>
        <taxon>Bacteria</taxon>
        <taxon>Bacillati</taxon>
        <taxon>Actinomycetota</taxon>
        <taxon>Actinomycetes</taxon>
        <taxon>Micrococcales</taxon>
        <taxon>Intrasporangiaceae</taxon>
        <taxon>Terrabacter</taxon>
    </lineage>
</organism>
<name>A0ABP5Z721_9MICO</name>
<dbReference type="EMBL" id="BAAARE010000016">
    <property type="protein sequence ID" value="GAA2493547.1"/>
    <property type="molecule type" value="Genomic_DNA"/>
</dbReference>
<comment type="caution">
    <text evidence="2">The sequence shown here is derived from an EMBL/GenBank/DDBJ whole genome shotgun (WGS) entry which is preliminary data.</text>
</comment>
<evidence type="ECO:0000256" key="1">
    <source>
        <dbReference type="SAM" id="Phobius"/>
    </source>
</evidence>
<sequence length="195" mass="19935">MPRGQTPRASSDVPVVIGGVVGFVALVWLLMHATVPVVTVFDFASDGRPKLYAAFLAGLAGLGGLLLTLPRAVTQPAPVVQSSVPSRREAAARRRSHLRTDLLGVAALLLAQVPLPAPWGPTGKAATIANITKSPEIVELSAVFANLSIGILVVGLVAAGVAKVYSHAAALRVLAIALAVGAPVVGWFLVVHAIG</sequence>
<evidence type="ECO:0000313" key="3">
    <source>
        <dbReference type="Proteomes" id="UP001500730"/>
    </source>
</evidence>
<feature type="transmembrane region" description="Helical" evidence="1">
    <location>
        <begin position="51"/>
        <end position="69"/>
    </location>
</feature>
<reference evidence="3" key="1">
    <citation type="journal article" date="2019" name="Int. J. Syst. Evol. Microbiol.">
        <title>The Global Catalogue of Microorganisms (GCM) 10K type strain sequencing project: providing services to taxonomists for standard genome sequencing and annotation.</title>
        <authorList>
            <consortium name="The Broad Institute Genomics Platform"/>
            <consortium name="The Broad Institute Genome Sequencing Center for Infectious Disease"/>
            <person name="Wu L."/>
            <person name="Ma J."/>
        </authorList>
    </citation>
    <scope>NUCLEOTIDE SEQUENCE [LARGE SCALE GENOMIC DNA]</scope>
    <source>
        <strain evidence="3">JCM 16259</strain>
    </source>
</reference>
<evidence type="ECO:0000313" key="2">
    <source>
        <dbReference type="EMBL" id="GAA2493547.1"/>
    </source>
</evidence>
<protein>
    <submittedName>
        <fullName evidence="2">Uncharacterized protein</fullName>
    </submittedName>
</protein>
<keyword evidence="1" id="KW-1133">Transmembrane helix</keyword>
<keyword evidence="3" id="KW-1185">Reference proteome</keyword>
<feature type="transmembrane region" description="Helical" evidence="1">
    <location>
        <begin position="102"/>
        <end position="120"/>
    </location>
</feature>
<gene>
    <name evidence="2" type="ORF">GCM10009858_34430</name>
</gene>
<dbReference type="RefSeq" id="WP_344256259.1">
    <property type="nucleotide sequence ID" value="NZ_BAAARE010000016.1"/>
</dbReference>
<dbReference type="Proteomes" id="UP001500730">
    <property type="component" value="Unassembled WGS sequence"/>
</dbReference>
<keyword evidence="1" id="KW-0812">Transmembrane</keyword>